<dbReference type="NCBIfam" id="TIGR04380">
    <property type="entry name" value="myo_inos_iolG"/>
    <property type="match status" value="1"/>
</dbReference>
<dbReference type="Pfam" id="PF22725">
    <property type="entry name" value="GFO_IDH_MocA_C3"/>
    <property type="match status" value="1"/>
</dbReference>
<evidence type="ECO:0000313" key="5">
    <source>
        <dbReference type="EMBL" id="AOO80713.1"/>
    </source>
</evidence>
<keyword evidence="6" id="KW-1185">Reference proteome</keyword>
<evidence type="ECO:0000259" key="3">
    <source>
        <dbReference type="Pfam" id="PF01408"/>
    </source>
</evidence>
<dbReference type="STRING" id="1526658.BHK69_09755"/>
<dbReference type="EMBL" id="CP017147">
    <property type="protein sequence ID" value="AOO80713.1"/>
    <property type="molecule type" value="Genomic_DNA"/>
</dbReference>
<dbReference type="InterPro" id="IPR000683">
    <property type="entry name" value="Gfo/Idh/MocA-like_OxRdtase_N"/>
</dbReference>
<dbReference type="SUPFAM" id="SSF51735">
    <property type="entry name" value="NAD(P)-binding Rossmann-fold domains"/>
    <property type="match status" value="1"/>
</dbReference>
<dbReference type="InterPro" id="IPR030827">
    <property type="entry name" value="Myo_inos_IolG"/>
</dbReference>
<feature type="domain" description="GFO/IDH/MocA-like oxidoreductase" evidence="4">
    <location>
        <begin position="126"/>
        <end position="247"/>
    </location>
</feature>
<name>A0A1D7U018_9HYPH</name>
<sequence>MRFGLLGAGRIGRIHGLNVAARADAALVAVADASKEAASALAAGTGAHVAGIDAILADASIDAILICTPTDTHADLIEAAVSAGKAVFCEKPVDLDAQRIRRCLKLVSQTGKPLMIGFNRRFDPSFAALERRLRAGEAGAIEIVSVISRDPSPPPVEYVARSGGLFRDMMIHDFDMARFLLAEEPVEVFALGSALVDPAIGQAGDVDTAAVLMKTASGRIAQISNSRRATYGYDQRIEVHGSKGMLRAGNIHETTVESATGAGFRADPVQNFFLERYAAAYRAELEAFIAACRGGTAARPSGLDGLKAQILADAATESARTGKPVAVALEAN</sequence>
<gene>
    <name evidence="5" type="ORF">BHK69_09755</name>
</gene>
<keyword evidence="2" id="KW-0560">Oxidoreductase</keyword>
<dbReference type="InterPro" id="IPR055170">
    <property type="entry name" value="GFO_IDH_MocA-like_dom"/>
</dbReference>
<dbReference type="GO" id="GO:0005737">
    <property type="term" value="C:cytoplasm"/>
    <property type="evidence" value="ECO:0007669"/>
    <property type="project" value="TreeGrafter"/>
</dbReference>
<accession>A0A1D7U018</accession>
<dbReference type="Gene3D" id="3.30.360.10">
    <property type="entry name" value="Dihydrodipicolinate Reductase, domain 2"/>
    <property type="match status" value="1"/>
</dbReference>
<dbReference type="GO" id="GO:0006740">
    <property type="term" value="P:NADPH regeneration"/>
    <property type="evidence" value="ECO:0007669"/>
    <property type="project" value="TreeGrafter"/>
</dbReference>
<feature type="domain" description="Gfo/Idh/MocA-like oxidoreductase N-terminal" evidence="3">
    <location>
        <begin position="1"/>
        <end position="118"/>
    </location>
</feature>
<dbReference type="GO" id="GO:0016491">
    <property type="term" value="F:oxidoreductase activity"/>
    <property type="evidence" value="ECO:0007669"/>
    <property type="project" value="UniProtKB-KW"/>
</dbReference>
<evidence type="ECO:0000259" key="4">
    <source>
        <dbReference type="Pfam" id="PF22725"/>
    </source>
</evidence>
<comment type="similarity">
    <text evidence="1">Belongs to the Gfo/Idh/MocA family.</text>
</comment>
<proteinExistence type="inferred from homology"/>
<dbReference type="SUPFAM" id="SSF55347">
    <property type="entry name" value="Glyceraldehyde-3-phosphate dehydrogenase-like, C-terminal domain"/>
    <property type="match status" value="1"/>
</dbReference>
<dbReference type="Gene3D" id="3.40.50.720">
    <property type="entry name" value="NAD(P)-binding Rossmann-like Domain"/>
    <property type="match status" value="1"/>
</dbReference>
<dbReference type="KEGG" id="bvv:BHK69_09755"/>
<evidence type="ECO:0000313" key="6">
    <source>
        <dbReference type="Proteomes" id="UP000094969"/>
    </source>
</evidence>
<dbReference type="Proteomes" id="UP000094969">
    <property type="component" value="Chromosome"/>
</dbReference>
<evidence type="ECO:0000256" key="2">
    <source>
        <dbReference type="ARBA" id="ARBA00023002"/>
    </source>
</evidence>
<evidence type="ECO:0000256" key="1">
    <source>
        <dbReference type="ARBA" id="ARBA00010928"/>
    </source>
</evidence>
<dbReference type="Pfam" id="PF01408">
    <property type="entry name" value="GFO_IDH_MocA"/>
    <property type="match status" value="1"/>
</dbReference>
<dbReference type="PANTHER" id="PTHR42840:SF3">
    <property type="entry name" value="BINDING ROSSMANN FOLD OXIDOREDUCTASE, PUTATIVE (AFU_ORTHOLOGUE AFUA_2G10240)-RELATED"/>
    <property type="match status" value="1"/>
</dbReference>
<dbReference type="AlphaFoldDB" id="A0A1D7U018"/>
<dbReference type="GO" id="GO:0000166">
    <property type="term" value="F:nucleotide binding"/>
    <property type="evidence" value="ECO:0007669"/>
    <property type="project" value="InterPro"/>
</dbReference>
<reference evidence="5 6" key="1">
    <citation type="journal article" date="2015" name="Antonie Van Leeuwenhoek">
        <title>Bosea vaviloviae sp. nov., a new species of slow-growing rhizobia isolated from nodules of the relict species Vavilovia formosa (Stev.) Fed.</title>
        <authorList>
            <person name="Safronova V.I."/>
            <person name="Kuznetsova I.G."/>
            <person name="Sazanova A.L."/>
            <person name="Kimeklis A.K."/>
            <person name="Belimov A.A."/>
            <person name="Andronov E.E."/>
            <person name="Pinaev A.G."/>
            <person name="Chizhevskaya E.P."/>
            <person name="Pukhaev A.R."/>
            <person name="Popov K.P."/>
            <person name="Willems A."/>
            <person name="Tikhonovich I.A."/>
        </authorList>
    </citation>
    <scope>NUCLEOTIDE SEQUENCE [LARGE SCALE GENOMIC DNA]</scope>
    <source>
        <strain evidence="5 6">Vaf18</strain>
    </source>
</reference>
<organism evidence="5 6">
    <name type="scientific">Bosea vaviloviae</name>
    <dbReference type="NCBI Taxonomy" id="1526658"/>
    <lineage>
        <taxon>Bacteria</taxon>
        <taxon>Pseudomonadati</taxon>
        <taxon>Pseudomonadota</taxon>
        <taxon>Alphaproteobacteria</taxon>
        <taxon>Hyphomicrobiales</taxon>
        <taxon>Boseaceae</taxon>
        <taxon>Bosea</taxon>
    </lineage>
</organism>
<dbReference type="RefSeq" id="WP_069689931.1">
    <property type="nucleotide sequence ID" value="NZ_CP017147.1"/>
</dbReference>
<dbReference type="OrthoDB" id="9792935at2"/>
<dbReference type="PANTHER" id="PTHR42840">
    <property type="entry name" value="NAD(P)-BINDING ROSSMANN-FOLD SUPERFAMILY PROTEIN-RELATED"/>
    <property type="match status" value="1"/>
</dbReference>
<dbReference type="InterPro" id="IPR036291">
    <property type="entry name" value="NAD(P)-bd_dom_sf"/>
</dbReference>
<protein>
    <submittedName>
        <fullName evidence="5">Inositol 2-dehydrogenase</fullName>
    </submittedName>
</protein>